<feature type="domain" description="Methyltransferase small" evidence="3">
    <location>
        <begin position="28"/>
        <end position="196"/>
    </location>
</feature>
<dbReference type="PANTHER" id="PTHR47816:SF4">
    <property type="entry name" value="RIBOSOMAL RNA SMALL SUBUNIT METHYLTRANSFERASE C"/>
    <property type="match status" value="1"/>
</dbReference>
<dbReference type="AlphaFoldDB" id="A0A0A5GGQ9"/>
<keyword evidence="1 4" id="KW-0489">Methyltransferase</keyword>
<dbReference type="GO" id="GO:0008757">
    <property type="term" value="F:S-adenosylmethionine-dependent methyltransferase activity"/>
    <property type="evidence" value="ECO:0007669"/>
    <property type="project" value="InterPro"/>
</dbReference>
<dbReference type="Proteomes" id="UP000030528">
    <property type="component" value="Unassembled WGS sequence"/>
</dbReference>
<dbReference type="OrthoDB" id="9764961at2"/>
<dbReference type="GO" id="GO:0032259">
    <property type="term" value="P:methylation"/>
    <property type="evidence" value="ECO:0007669"/>
    <property type="project" value="UniProtKB-KW"/>
</dbReference>
<dbReference type="STRING" id="1385510.GCA_000425205_03225"/>
<dbReference type="InterPro" id="IPR029063">
    <property type="entry name" value="SAM-dependent_MTases_sf"/>
</dbReference>
<dbReference type="eggNOG" id="COG2813">
    <property type="taxonomic scope" value="Bacteria"/>
</dbReference>
<evidence type="ECO:0000256" key="1">
    <source>
        <dbReference type="ARBA" id="ARBA00022603"/>
    </source>
</evidence>
<sequence length="200" mass="22445">MTEHYYSKSPETKSAREAWTFVWDGHKLRFTVDRGVFSRNEVDFGSRTLLESFEAPSVEGDILDLGCGYGPIGISLGKVIPNRNITMVDINERAVELAKENAANNQVYNVDILQSDSFEAIEGRTFAAVLTNPPIRAGKHVVHSFIEQSYHSLLDHGELWVVIQKKQGAPSAQKKMNELFGEVEVVTKNKGYYILRGKKV</sequence>
<evidence type="ECO:0000313" key="4">
    <source>
        <dbReference type="EMBL" id="KGX90398.1"/>
    </source>
</evidence>
<evidence type="ECO:0000256" key="2">
    <source>
        <dbReference type="ARBA" id="ARBA00022679"/>
    </source>
</evidence>
<keyword evidence="5" id="KW-1185">Reference proteome</keyword>
<dbReference type="Gene3D" id="3.40.50.150">
    <property type="entry name" value="Vaccinia Virus protein VP39"/>
    <property type="match status" value="1"/>
</dbReference>
<dbReference type="CDD" id="cd02440">
    <property type="entry name" value="AdoMet_MTases"/>
    <property type="match status" value="1"/>
</dbReference>
<evidence type="ECO:0000313" key="5">
    <source>
        <dbReference type="Proteomes" id="UP000030528"/>
    </source>
</evidence>
<evidence type="ECO:0000259" key="3">
    <source>
        <dbReference type="Pfam" id="PF05175"/>
    </source>
</evidence>
<comment type="caution">
    <text evidence="4">The sequence shown here is derived from an EMBL/GenBank/DDBJ whole genome shotgun (WGS) entry which is preliminary data.</text>
</comment>
<dbReference type="EMBL" id="AVPE01000015">
    <property type="protein sequence ID" value="KGX90398.1"/>
    <property type="molecule type" value="Genomic_DNA"/>
</dbReference>
<accession>A0A0A5GGQ9</accession>
<dbReference type="PANTHER" id="PTHR47816">
    <property type="entry name" value="RIBOSOMAL RNA SMALL SUBUNIT METHYLTRANSFERASE C"/>
    <property type="match status" value="1"/>
</dbReference>
<reference evidence="4 5" key="1">
    <citation type="submission" date="2013-08" db="EMBL/GenBank/DDBJ databases">
        <authorList>
            <person name="Huang J."/>
            <person name="Wang G."/>
        </authorList>
    </citation>
    <scope>NUCLEOTIDE SEQUENCE [LARGE SCALE GENOMIC DNA]</scope>
    <source>
        <strain evidence="4 5">JSM 076056</strain>
    </source>
</reference>
<dbReference type="InterPro" id="IPR007848">
    <property type="entry name" value="Small_mtfrase_dom"/>
</dbReference>
<name>A0A0A5GGQ9_9BACI</name>
<proteinExistence type="predicted"/>
<keyword evidence="2 4" id="KW-0808">Transferase</keyword>
<protein>
    <submittedName>
        <fullName evidence="4">Methyltransferase</fullName>
    </submittedName>
</protein>
<organism evidence="4 5">
    <name type="scientific">Pontibacillus halophilus JSM 076056 = DSM 19796</name>
    <dbReference type="NCBI Taxonomy" id="1385510"/>
    <lineage>
        <taxon>Bacteria</taxon>
        <taxon>Bacillati</taxon>
        <taxon>Bacillota</taxon>
        <taxon>Bacilli</taxon>
        <taxon>Bacillales</taxon>
        <taxon>Bacillaceae</taxon>
        <taxon>Pontibacillus</taxon>
    </lineage>
</organism>
<dbReference type="InterPro" id="IPR046977">
    <property type="entry name" value="RsmC/RlmG"/>
</dbReference>
<dbReference type="Pfam" id="PF05175">
    <property type="entry name" value="MTS"/>
    <property type="match status" value="1"/>
</dbReference>
<gene>
    <name evidence="4" type="ORF">N781_08010</name>
</gene>
<dbReference type="SUPFAM" id="SSF53335">
    <property type="entry name" value="S-adenosyl-L-methionine-dependent methyltransferases"/>
    <property type="match status" value="1"/>
</dbReference>
<dbReference type="RefSeq" id="WP_026801441.1">
    <property type="nucleotide sequence ID" value="NZ_AULI01000017.1"/>
</dbReference>